<dbReference type="Gene3D" id="3.40.50.1110">
    <property type="entry name" value="SGNH hydrolase"/>
    <property type="match status" value="1"/>
</dbReference>
<name>A0A6J7KPQ9_9ZZZZ</name>
<dbReference type="InterPro" id="IPR036514">
    <property type="entry name" value="SGNH_hydro_sf"/>
</dbReference>
<dbReference type="AlphaFoldDB" id="A0A6J7KPQ9"/>
<evidence type="ECO:0000313" key="2">
    <source>
        <dbReference type="EMBL" id="CAB4957495.1"/>
    </source>
</evidence>
<dbReference type="EMBL" id="CAFBNF010000240">
    <property type="protein sequence ID" value="CAB4957495.1"/>
    <property type="molecule type" value="Genomic_DNA"/>
</dbReference>
<proteinExistence type="predicted"/>
<dbReference type="InterPro" id="IPR013830">
    <property type="entry name" value="SGNH_hydro"/>
</dbReference>
<feature type="domain" description="SGNH hydrolase-type esterase" evidence="1">
    <location>
        <begin position="10"/>
        <end position="221"/>
    </location>
</feature>
<dbReference type="Pfam" id="PF13472">
    <property type="entry name" value="Lipase_GDSL_2"/>
    <property type="match status" value="1"/>
</dbReference>
<accession>A0A6J7KPQ9</accession>
<reference evidence="2" key="1">
    <citation type="submission" date="2020-05" db="EMBL/GenBank/DDBJ databases">
        <authorList>
            <person name="Chiriac C."/>
            <person name="Salcher M."/>
            <person name="Ghai R."/>
            <person name="Kavagutti S V."/>
        </authorList>
    </citation>
    <scope>NUCLEOTIDE SEQUENCE</scope>
</reference>
<protein>
    <submittedName>
        <fullName evidence="2">Unannotated protein</fullName>
    </submittedName>
</protein>
<dbReference type="SUPFAM" id="SSF52266">
    <property type="entry name" value="SGNH hydrolase"/>
    <property type="match status" value="1"/>
</dbReference>
<gene>
    <name evidence="2" type="ORF">UFOPK3773_01781</name>
</gene>
<evidence type="ECO:0000259" key="1">
    <source>
        <dbReference type="Pfam" id="PF13472"/>
    </source>
</evidence>
<sequence>MPATLRHVLVLGDSLTYLGPQAGTVLTDPRLFPNVMADRLEGEVAVDLLARLGWTARDAWWALTKDPRSWGQYVPRADALVLAVGGFDQLPAVIPSYAREGMDYLRPGGLRRSVRGVYRRAAPPLMRATDGRLRQLPQGATDRYLARCLEAVRALRPGIPVVLMGPSPYDSALYPAQRPHPAAVRAARAWASEHGTGFVDLDPLVTPHLRAGRNNPDGLHWGWETHSDVGQALAEELTSVGWGGAGLAGAT</sequence>
<dbReference type="CDD" id="cd00229">
    <property type="entry name" value="SGNH_hydrolase"/>
    <property type="match status" value="1"/>
</dbReference>
<organism evidence="2">
    <name type="scientific">freshwater metagenome</name>
    <dbReference type="NCBI Taxonomy" id="449393"/>
    <lineage>
        <taxon>unclassified sequences</taxon>
        <taxon>metagenomes</taxon>
        <taxon>ecological metagenomes</taxon>
    </lineage>
</organism>